<dbReference type="EMBL" id="ML210155">
    <property type="protein sequence ID" value="TFK28491.1"/>
    <property type="molecule type" value="Genomic_DNA"/>
</dbReference>
<organism evidence="3 4">
    <name type="scientific">Coprinopsis marcescibilis</name>
    <name type="common">Agaric fungus</name>
    <name type="synonym">Psathyrella marcescibilis</name>
    <dbReference type="NCBI Taxonomy" id="230819"/>
    <lineage>
        <taxon>Eukaryota</taxon>
        <taxon>Fungi</taxon>
        <taxon>Dikarya</taxon>
        <taxon>Basidiomycota</taxon>
        <taxon>Agaricomycotina</taxon>
        <taxon>Agaricomycetes</taxon>
        <taxon>Agaricomycetidae</taxon>
        <taxon>Agaricales</taxon>
        <taxon>Agaricineae</taxon>
        <taxon>Psathyrellaceae</taxon>
        <taxon>Coprinopsis</taxon>
    </lineage>
</organism>
<keyword evidence="1" id="KW-0732">Signal</keyword>
<dbReference type="OrthoDB" id="414243at2759"/>
<sequence>MKLSNVVVSLSVAAAVHARPAYQAHEARQLSAPGVLDEVLLFDGLAVTDAAGNTRADVSAYVSLRTPDLGIATAAVTALLSSLGIPVGNSLNILQDRLKTVASIGLPRKKVEISVPGCANKATLPSTSIDDLGLSNGIVSLGRCGGARETEATVSPGLFDSRRFKASIFSSANSGFGVLSDIDDTIKVSNVLDRIALLKSTLLEEPKAVPGMPELYASLATSLNSPQFVYLTATPYQFYPFLNRFVDSAYSASKGPILSQNLTIVDIPEAIEFISSSNTFAYKVSQIDRVQALYPNKKFLLIGDSTQADPEVYAASARKHGGFVSCIWIRQVEGANNAPERFAETFLGLDGKFRVFSDDQIAGLADIDIAGGAC</sequence>
<proteinExistence type="predicted"/>
<name>A0A5C3LIT7_COPMA</name>
<evidence type="ECO:0000256" key="1">
    <source>
        <dbReference type="SAM" id="SignalP"/>
    </source>
</evidence>
<dbReference type="PANTHER" id="PTHR28208">
    <property type="entry name" value="PHOSPHATIDATE PHOSPHATASE APP1"/>
    <property type="match status" value="1"/>
</dbReference>
<dbReference type="STRING" id="230819.A0A5C3LIT7"/>
<feature type="signal peptide" evidence="1">
    <location>
        <begin position="1"/>
        <end position="18"/>
    </location>
</feature>
<protein>
    <recommendedName>
        <fullName evidence="2">Phosphatidate phosphatase APP1 catalytic domain-containing protein</fullName>
    </recommendedName>
</protein>
<evidence type="ECO:0000313" key="4">
    <source>
        <dbReference type="Proteomes" id="UP000307440"/>
    </source>
</evidence>
<dbReference type="InterPro" id="IPR052935">
    <property type="entry name" value="Mg2+_PAP"/>
</dbReference>
<dbReference type="Pfam" id="PF09949">
    <property type="entry name" value="APP1_cat"/>
    <property type="match status" value="1"/>
</dbReference>
<dbReference type="GO" id="GO:0008195">
    <property type="term" value="F:phosphatidate phosphatase activity"/>
    <property type="evidence" value="ECO:0007669"/>
    <property type="project" value="InterPro"/>
</dbReference>
<feature type="domain" description="Phosphatidate phosphatase APP1 catalytic" evidence="2">
    <location>
        <begin position="176"/>
        <end position="331"/>
    </location>
</feature>
<evidence type="ECO:0000259" key="2">
    <source>
        <dbReference type="Pfam" id="PF09949"/>
    </source>
</evidence>
<dbReference type="InterPro" id="IPR019236">
    <property type="entry name" value="APP1_cat"/>
</dbReference>
<reference evidence="3 4" key="1">
    <citation type="journal article" date="2019" name="Nat. Ecol. Evol.">
        <title>Megaphylogeny resolves global patterns of mushroom evolution.</title>
        <authorList>
            <person name="Varga T."/>
            <person name="Krizsan K."/>
            <person name="Foldi C."/>
            <person name="Dima B."/>
            <person name="Sanchez-Garcia M."/>
            <person name="Sanchez-Ramirez S."/>
            <person name="Szollosi G.J."/>
            <person name="Szarkandi J.G."/>
            <person name="Papp V."/>
            <person name="Albert L."/>
            <person name="Andreopoulos W."/>
            <person name="Angelini C."/>
            <person name="Antonin V."/>
            <person name="Barry K.W."/>
            <person name="Bougher N.L."/>
            <person name="Buchanan P."/>
            <person name="Buyck B."/>
            <person name="Bense V."/>
            <person name="Catcheside P."/>
            <person name="Chovatia M."/>
            <person name="Cooper J."/>
            <person name="Damon W."/>
            <person name="Desjardin D."/>
            <person name="Finy P."/>
            <person name="Geml J."/>
            <person name="Haridas S."/>
            <person name="Hughes K."/>
            <person name="Justo A."/>
            <person name="Karasinski D."/>
            <person name="Kautmanova I."/>
            <person name="Kiss B."/>
            <person name="Kocsube S."/>
            <person name="Kotiranta H."/>
            <person name="LaButti K.M."/>
            <person name="Lechner B.E."/>
            <person name="Liimatainen K."/>
            <person name="Lipzen A."/>
            <person name="Lukacs Z."/>
            <person name="Mihaltcheva S."/>
            <person name="Morgado L.N."/>
            <person name="Niskanen T."/>
            <person name="Noordeloos M.E."/>
            <person name="Ohm R.A."/>
            <person name="Ortiz-Santana B."/>
            <person name="Ovrebo C."/>
            <person name="Racz N."/>
            <person name="Riley R."/>
            <person name="Savchenko A."/>
            <person name="Shiryaev A."/>
            <person name="Soop K."/>
            <person name="Spirin V."/>
            <person name="Szebenyi C."/>
            <person name="Tomsovsky M."/>
            <person name="Tulloss R.E."/>
            <person name="Uehling J."/>
            <person name="Grigoriev I.V."/>
            <person name="Vagvolgyi C."/>
            <person name="Papp T."/>
            <person name="Martin F.M."/>
            <person name="Miettinen O."/>
            <person name="Hibbett D.S."/>
            <person name="Nagy L.G."/>
        </authorList>
    </citation>
    <scope>NUCLEOTIDE SEQUENCE [LARGE SCALE GENOMIC DNA]</scope>
    <source>
        <strain evidence="3 4">CBS 121175</strain>
    </source>
</reference>
<evidence type="ECO:0000313" key="3">
    <source>
        <dbReference type="EMBL" id="TFK28491.1"/>
    </source>
</evidence>
<accession>A0A5C3LIT7</accession>
<dbReference type="Proteomes" id="UP000307440">
    <property type="component" value="Unassembled WGS sequence"/>
</dbReference>
<keyword evidence="4" id="KW-1185">Reference proteome</keyword>
<gene>
    <name evidence="3" type="ORF">FA15DRAFT_700943</name>
</gene>
<dbReference type="AlphaFoldDB" id="A0A5C3LIT7"/>
<feature type="chain" id="PRO_5022831357" description="Phosphatidate phosphatase APP1 catalytic domain-containing protein" evidence="1">
    <location>
        <begin position="19"/>
        <end position="374"/>
    </location>
</feature>
<dbReference type="PANTHER" id="PTHR28208:SF1">
    <property type="entry name" value="FILAMENT ORGANIZATION PROTEIN APP1-LIKE, PUTATIVE (AFU_ORTHOLOGUE AFUA_1G06650)-RELATED"/>
    <property type="match status" value="1"/>
</dbReference>
<dbReference type="GO" id="GO:0030479">
    <property type="term" value="C:actin cortical patch"/>
    <property type="evidence" value="ECO:0007669"/>
    <property type="project" value="TreeGrafter"/>
</dbReference>